<comment type="caution">
    <text evidence="2">The sequence shown here is derived from an EMBL/GenBank/DDBJ whole genome shotgun (WGS) entry which is preliminary data.</text>
</comment>
<dbReference type="STRING" id="65700.SY86_18845"/>
<evidence type="ECO:0000313" key="2">
    <source>
        <dbReference type="EMBL" id="KKF37023.1"/>
    </source>
</evidence>
<evidence type="ECO:0000259" key="1">
    <source>
        <dbReference type="Pfam" id="PF22479"/>
    </source>
</evidence>
<dbReference type="EMBL" id="JXNU01000003">
    <property type="protein sequence ID" value="KKF37023.1"/>
    <property type="molecule type" value="Genomic_DNA"/>
</dbReference>
<protein>
    <recommendedName>
        <fullName evidence="1">Cyanophage baseplate Pam3 plug gp18 domain-containing protein</fullName>
    </recommendedName>
</protein>
<proteinExistence type="predicted"/>
<dbReference type="Pfam" id="PF22479">
    <property type="entry name" value="Pam3_gp18"/>
    <property type="match status" value="1"/>
</dbReference>
<dbReference type="AlphaFoldDB" id="A0A0M2KIG6"/>
<gene>
    <name evidence="2" type="ORF">SY86_18845</name>
</gene>
<dbReference type="InterPro" id="IPR054252">
    <property type="entry name" value="Pam3_gp18"/>
</dbReference>
<organism evidence="2 3">
    <name type="scientific">Erwinia tracheiphila</name>
    <dbReference type="NCBI Taxonomy" id="65700"/>
    <lineage>
        <taxon>Bacteria</taxon>
        <taxon>Pseudomonadati</taxon>
        <taxon>Pseudomonadota</taxon>
        <taxon>Gammaproteobacteria</taxon>
        <taxon>Enterobacterales</taxon>
        <taxon>Erwiniaceae</taxon>
        <taxon>Erwinia</taxon>
    </lineage>
</organism>
<dbReference type="Proteomes" id="UP000033924">
    <property type="component" value="Unassembled WGS sequence"/>
</dbReference>
<evidence type="ECO:0000313" key="3">
    <source>
        <dbReference type="Proteomes" id="UP000033924"/>
    </source>
</evidence>
<accession>A0A0M2KIG6</accession>
<sequence>MKTISLENRKSQSVIASLDGQNCTIRLNQMQSGLYMDLTVDGNPIIQGVPCLYANRIVRYSYLGFKGELFFLDNEGHSDPSYEGLTDRFPLYYITEAELVQ</sequence>
<name>A0A0M2KIG6_9GAMM</name>
<dbReference type="PATRIC" id="fig|65700.7.peg.4682"/>
<feature type="domain" description="Cyanophage baseplate Pam3 plug gp18" evidence="1">
    <location>
        <begin position="1"/>
        <end position="96"/>
    </location>
</feature>
<keyword evidence="3" id="KW-1185">Reference proteome</keyword>
<reference evidence="2 3" key="1">
    <citation type="submission" date="2015-01" db="EMBL/GenBank/DDBJ databases">
        <title>Erwinia tracheiphila.</title>
        <authorList>
            <person name="Shapiro L.R."/>
        </authorList>
    </citation>
    <scope>NUCLEOTIDE SEQUENCE [LARGE SCALE GENOMIC DNA]</scope>
    <source>
        <strain evidence="2 3">BuffGH</strain>
    </source>
</reference>
<dbReference type="RefSeq" id="WP_016191166.1">
    <property type="nucleotide sequence ID" value="NZ_CP089932.1"/>
</dbReference>